<evidence type="ECO:0000313" key="3">
    <source>
        <dbReference type="Proteomes" id="UP000253970"/>
    </source>
</evidence>
<dbReference type="InterPro" id="IPR003959">
    <property type="entry name" value="ATPase_AAA_core"/>
</dbReference>
<dbReference type="RefSeq" id="WP_114534612.1">
    <property type="nucleotide sequence ID" value="NZ_JADNER010000004.1"/>
</dbReference>
<dbReference type="GO" id="GO:0005524">
    <property type="term" value="F:ATP binding"/>
    <property type="evidence" value="ECO:0007669"/>
    <property type="project" value="InterPro"/>
</dbReference>
<reference evidence="2 3" key="1">
    <citation type="journal article" date="2018" name="Elife">
        <title>Discovery and characterization of a prevalent human gut bacterial enzyme sufficient for the inactivation of a family of plant toxins.</title>
        <authorList>
            <person name="Koppel N."/>
            <person name="Bisanz J.E."/>
            <person name="Pandelia M.E."/>
            <person name="Turnbaugh P.J."/>
            <person name="Balskus E.P."/>
        </authorList>
    </citation>
    <scope>NUCLEOTIDE SEQUENCE [LARGE SCALE GENOMIC DNA]</scope>
    <source>
        <strain evidence="2 3">W1 BHI 6</strain>
    </source>
</reference>
<dbReference type="PANTHER" id="PTHR43581">
    <property type="entry name" value="ATP/GTP PHOSPHATASE"/>
    <property type="match status" value="1"/>
</dbReference>
<dbReference type="AlphaFoldDB" id="A0A369M898"/>
<dbReference type="InterPro" id="IPR014555">
    <property type="entry name" value="RecF-like"/>
</dbReference>
<dbReference type="SUPFAM" id="SSF52540">
    <property type="entry name" value="P-loop containing nucleoside triphosphate hydrolases"/>
    <property type="match status" value="1"/>
</dbReference>
<dbReference type="PIRSF" id="PIRSF029347">
    <property type="entry name" value="RecF"/>
    <property type="match status" value="1"/>
</dbReference>
<organism evidence="2 3">
    <name type="scientific">Eggerthella lenta</name>
    <name type="common">Eubacterium lentum</name>
    <dbReference type="NCBI Taxonomy" id="84112"/>
    <lineage>
        <taxon>Bacteria</taxon>
        <taxon>Bacillati</taxon>
        <taxon>Actinomycetota</taxon>
        <taxon>Coriobacteriia</taxon>
        <taxon>Eggerthellales</taxon>
        <taxon>Eggerthellaceae</taxon>
        <taxon>Eggerthella</taxon>
    </lineage>
</organism>
<gene>
    <name evidence="2" type="ORF">C1875_13900</name>
</gene>
<dbReference type="Pfam" id="PF13304">
    <property type="entry name" value="AAA_21"/>
    <property type="match status" value="1"/>
</dbReference>
<dbReference type="Proteomes" id="UP000253970">
    <property type="component" value="Unassembled WGS sequence"/>
</dbReference>
<evidence type="ECO:0000313" key="2">
    <source>
        <dbReference type="EMBL" id="RDB66638.1"/>
    </source>
</evidence>
<dbReference type="EMBL" id="PPTU01000034">
    <property type="protein sequence ID" value="RDB66638.1"/>
    <property type="molecule type" value="Genomic_DNA"/>
</dbReference>
<sequence length="444" mass="49528">MRILSITVGGFRNIEKTTFELGGIVGLVSANNYGKTNVLDAISFAIDFMQASLRERSNMMGVVGCMPLSPKLADDCFTFVIELEDPDLGEYRFVRYGFSFAWAKDDGGGRSIVDETLEINSKRGGLWSSYLKRSEGKFRASHDTRYFRSMNLESSQLAIDVLTSIDDIDINPAIRLIKQVSCGVCDSLDAAGRYSSVPFEFVDSSSEEQGVMFDDDDLPRALYRLKLADPERFETFRYAVLALFPDFEDISVNAYEVRQETKDRLGFFGATVSPEGADGLRSDGVPFHIRDELYKVSVSSRHLNQPVNISMMSTGTKRMIWLIANVVIAGRQGASLIGVEEIETSIHPRMIQELLEIIDENLGNTGMIVTSHSPYLIQYLKPRCLYVGVPNEEGIASFKKVRDQAMPSLMKAARERGFGFGEYLFSLMSSDEDGALVLSSYLED</sequence>
<dbReference type="PANTHER" id="PTHR43581:SF4">
    <property type="entry name" value="ATP_GTP PHOSPHATASE"/>
    <property type="match status" value="1"/>
</dbReference>
<feature type="domain" description="ATPase AAA-type core" evidence="1">
    <location>
        <begin position="300"/>
        <end position="377"/>
    </location>
</feature>
<dbReference type="GO" id="GO:0016887">
    <property type="term" value="F:ATP hydrolysis activity"/>
    <property type="evidence" value="ECO:0007669"/>
    <property type="project" value="InterPro"/>
</dbReference>
<dbReference type="InterPro" id="IPR051396">
    <property type="entry name" value="Bact_Antivir_Def_Nuclease"/>
</dbReference>
<protein>
    <recommendedName>
        <fullName evidence="1">ATPase AAA-type core domain-containing protein</fullName>
    </recommendedName>
</protein>
<dbReference type="InterPro" id="IPR027417">
    <property type="entry name" value="P-loop_NTPase"/>
</dbReference>
<accession>A0A369M898</accession>
<evidence type="ECO:0000259" key="1">
    <source>
        <dbReference type="Pfam" id="PF13304"/>
    </source>
</evidence>
<dbReference type="Gene3D" id="3.40.50.300">
    <property type="entry name" value="P-loop containing nucleotide triphosphate hydrolases"/>
    <property type="match status" value="2"/>
</dbReference>
<name>A0A369M898_EGGLN</name>
<comment type="caution">
    <text evidence="2">The sequence shown here is derived from an EMBL/GenBank/DDBJ whole genome shotgun (WGS) entry which is preliminary data.</text>
</comment>
<proteinExistence type="predicted"/>